<evidence type="ECO:0000313" key="1">
    <source>
        <dbReference type="EMBL" id="JAI02928.1"/>
    </source>
</evidence>
<accession>A0A0E9XJM6</accession>
<proteinExistence type="predicted"/>
<dbReference type="AlphaFoldDB" id="A0A0E9XJM6"/>
<reference evidence="1" key="2">
    <citation type="journal article" date="2015" name="Fish Shellfish Immunol.">
        <title>Early steps in the European eel (Anguilla anguilla)-Vibrio vulnificus interaction in the gills: Role of the RtxA13 toxin.</title>
        <authorList>
            <person name="Callol A."/>
            <person name="Pajuelo D."/>
            <person name="Ebbesson L."/>
            <person name="Teles M."/>
            <person name="MacKenzie S."/>
            <person name="Amaro C."/>
        </authorList>
    </citation>
    <scope>NUCLEOTIDE SEQUENCE</scope>
</reference>
<dbReference type="EMBL" id="GBXM01005650">
    <property type="protein sequence ID" value="JAI02928.1"/>
    <property type="molecule type" value="Transcribed_RNA"/>
</dbReference>
<name>A0A0E9XJM6_ANGAN</name>
<reference evidence="1" key="1">
    <citation type="submission" date="2014-11" db="EMBL/GenBank/DDBJ databases">
        <authorList>
            <person name="Amaro Gonzalez C."/>
        </authorList>
    </citation>
    <scope>NUCLEOTIDE SEQUENCE</scope>
</reference>
<sequence length="16" mass="1860">MSSARQLYLRSQPSHV</sequence>
<organism evidence="1">
    <name type="scientific">Anguilla anguilla</name>
    <name type="common">European freshwater eel</name>
    <name type="synonym">Muraena anguilla</name>
    <dbReference type="NCBI Taxonomy" id="7936"/>
    <lineage>
        <taxon>Eukaryota</taxon>
        <taxon>Metazoa</taxon>
        <taxon>Chordata</taxon>
        <taxon>Craniata</taxon>
        <taxon>Vertebrata</taxon>
        <taxon>Euteleostomi</taxon>
        <taxon>Actinopterygii</taxon>
        <taxon>Neopterygii</taxon>
        <taxon>Teleostei</taxon>
        <taxon>Anguilliformes</taxon>
        <taxon>Anguillidae</taxon>
        <taxon>Anguilla</taxon>
    </lineage>
</organism>
<protein>
    <submittedName>
        <fullName evidence="1">Uncharacterized protein</fullName>
    </submittedName>
</protein>